<dbReference type="AlphaFoldDB" id="A0A1F5L700"/>
<evidence type="ECO:0000313" key="2">
    <source>
        <dbReference type="Proteomes" id="UP000177622"/>
    </source>
</evidence>
<evidence type="ECO:0000313" key="1">
    <source>
        <dbReference type="EMBL" id="OGE49003.1"/>
    </source>
</evidence>
<dbReference type="Proteomes" id="UP000177622">
    <property type="component" value="Unassembled WGS sequence"/>
</dbReference>
<dbReference type="OrthoDB" id="5819582at2759"/>
<gene>
    <name evidence="1" type="ORF">PENARI_c024G03553</name>
</gene>
<dbReference type="STRING" id="1835702.A0A1F5L700"/>
<sequence length="195" mass="22059">MENTFYRSSSCISQYEDSNDDMGLNEEHMLESVKRSLKVRLIKVLQIHQWILTTETAARAGRVVSFLIPSFFHGSEAYDSRPLTSSLDDLRGYAAFAVMNYRILYAYQNIVFYGYGLPQEALASSCARPEDSHAKTNWIIQLPILRLPFTGTWAISVFYVISGFSLSYKPLKASREHPIPRGVAQSGRLGVMVFS</sequence>
<dbReference type="EMBL" id="LXJU01000024">
    <property type="protein sequence ID" value="OGE49003.1"/>
    <property type="molecule type" value="Genomic_DNA"/>
</dbReference>
<comment type="caution">
    <text evidence="1">The sequence shown here is derived from an EMBL/GenBank/DDBJ whole genome shotgun (WGS) entry which is preliminary data.</text>
</comment>
<name>A0A1F5L700_PENAI</name>
<dbReference type="GeneID" id="34580398"/>
<keyword evidence="2" id="KW-1185">Reference proteome</keyword>
<accession>A0A1F5L700</accession>
<dbReference type="RefSeq" id="XP_022484457.1">
    <property type="nucleotide sequence ID" value="XM_022635664.1"/>
</dbReference>
<organism evidence="1 2">
    <name type="scientific">Penicillium arizonense</name>
    <dbReference type="NCBI Taxonomy" id="1835702"/>
    <lineage>
        <taxon>Eukaryota</taxon>
        <taxon>Fungi</taxon>
        <taxon>Dikarya</taxon>
        <taxon>Ascomycota</taxon>
        <taxon>Pezizomycotina</taxon>
        <taxon>Eurotiomycetes</taxon>
        <taxon>Eurotiomycetidae</taxon>
        <taxon>Eurotiales</taxon>
        <taxon>Aspergillaceae</taxon>
        <taxon>Penicillium</taxon>
    </lineage>
</organism>
<proteinExistence type="predicted"/>
<reference evidence="1 2" key="1">
    <citation type="journal article" date="2016" name="Sci. Rep.">
        <title>Penicillium arizonense, a new, genome sequenced fungal species, reveals a high chemical diversity in secreted metabolites.</title>
        <authorList>
            <person name="Grijseels S."/>
            <person name="Nielsen J.C."/>
            <person name="Randelovic M."/>
            <person name="Nielsen J."/>
            <person name="Nielsen K.F."/>
            <person name="Workman M."/>
            <person name="Frisvad J.C."/>
        </authorList>
    </citation>
    <scope>NUCLEOTIDE SEQUENCE [LARGE SCALE GENOMIC DNA]</scope>
    <source>
        <strain evidence="1 2">CBS 141311</strain>
    </source>
</reference>
<protein>
    <submittedName>
        <fullName evidence="1">Uncharacterized protein</fullName>
    </submittedName>
</protein>